<organism evidence="3 4">
    <name type="scientific">Penicillium fimorum</name>
    <dbReference type="NCBI Taxonomy" id="1882269"/>
    <lineage>
        <taxon>Eukaryota</taxon>
        <taxon>Fungi</taxon>
        <taxon>Dikarya</taxon>
        <taxon>Ascomycota</taxon>
        <taxon>Pezizomycotina</taxon>
        <taxon>Eurotiomycetes</taxon>
        <taxon>Eurotiomycetidae</taxon>
        <taxon>Eurotiales</taxon>
        <taxon>Aspergillaceae</taxon>
        <taxon>Penicillium</taxon>
    </lineage>
</organism>
<dbReference type="Gene3D" id="3.40.50.720">
    <property type="entry name" value="NAD(P)-binding Rossmann-like Domain"/>
    <property type="match status" value="1"/>
</dbReference>
<evidence type="ECO:0000313" key="4">
    <source>
        <dbReference type="Proteomes" id="UP001149954"/>
    </source>
</evidence>
<gene>
    <name evidence="3" type="ORF">N7463_004156</name>
</gene>
<dbReference type="EMBL" id="JAPWDS010000002">
    <property type="protein sequence ID" value="KAJ5514604.1"/>
    <property type="molecule type" value="Genomic_DNA"/>
</dbReference>
<accession>A0A9W9Y414</accession>
<name>A0A9W9Y414_9EURO</name>
<dbReference type="InterPro" id="IPR003462">
    <property type="entry name" value="ODC_Mu_crystall"/>
</dbReference>
<comment type="caution">
    <text evidence="3">The sequence shown here is derived from an EMBL/GenBank/DDBJ whole genome shotgun (WGS) entry which is preliminary data.</text>
</comment>
<keyword evidence="4" id="KW-1185">Reference proteome</keyword>
<evidence type="ECO:0000256" key="1">
    <source>
        <dbReference type="ARBA" id="ARBA00008903"/>
    </source>
</evidence>
<reference evidence="3" key="2">
    <citation type="journal article" date="2023" name="IMA Fungus">
        <title>Comparative genomic study of the Penicillium genus elucidates a diverse pangenome and 15 lateral gene transfer events.</title>
        <authorList>
            <person name="Petersen C."/>
            <person name="Sorensen T."/>
            <person name="Nielsen M.R."/>
            <person name="Sondergaard T.E."/>
            <person name="Sorensen J.L."/>
            <person name="Fitzpatrick D.A."/>
            <person name="Frisvad J.C."/>
            <person name="Nielsen K.L."/>
        </authorList>
    </citation>
    <scope>NUCLEOTIDE SEQUENCE</scope>
    <source>
        <strain evidence="3">IBT 29495</strain>
    </source>
</reference>
<dbReference type="OrthoDB" id="41492at2759"/>
<dbReference type="PANTHER" id="PTHR13812:SF19">
    <property type="entry name" value="KETIMINE REDUCTASE MU-CRYSTALLIN"/>
    <property type="match status" value="1"/>
</dbReference>
<feature type="region of interest" description="Disordered" evidence="2">
    <location>
        <begin position="1"/>
        <end position="27"/>
    </location>
</feature>
<dbReference type="GO" id="GO:0005737">
    <property type="term" value="C:cytoplasm"/>
    <property type="evidence" value="ECO:0007669"/>
    <property type="project" value="TreeGrafter"/>
</dbReference>
<sequence length="340" mass="37309">MEQTMEDYSCGERQYQPGPTVANRANGQNTLFRPFTSDSSLGTKIVVEYPAGPNGHKDPIRGIIVLCDGKGNPSGILASEEVTGYRTSMNVMVPFSWRKHVENIVIFGSGLQALWHTRLILTLRGEEVNNITYVSSTKSRVDKLIETVSDENQKHWKSSCSFDFLDNTTPDFLAQLGARLSEVDCIFCCTPSRKPLFPASLVADDKPRKPFIAAVGSWQTEMIELDPSLLRSVVTNNNGYNPLTGENNGVILVDDRDFALRSCGEVVQSQLASSQIVEAGEIIALKKEKPTSKPSNGCIQKMDDFISDGLVIYKSVGLSLTDLTVSNAILAQARKNKQGL</sequence>
<dbReference type="Gene3D" id="3.30.1780.10">
    <property type="entry name" value="ornithine cyclodeaminase, domain 1"/>
    <property type="match status" value="1"/>
</dbReference>
<proteinExistence type="inferred from homology"/>
<evidence type="ECO:0000256" key="2">
    <source>
        <dbReference type="SAM" id="MobiDB-lite"/>
    </source>
</evidence>
<reference evidence="3" key="1">
    <citation type="submission" date="2022-12" db="EMBL/GenBank/DDBJ databases">
        <authorList>
            <person name="Petersen C."/>
        </authorList>
    </citation>
    <scope>NUCLEOTIDE SEQUENCE</scope>
    <source>
        <strain evidence="3">IBT 29495</strain>
    </source>
</reference>
<dbReference type="InterPro" id="IPR023401">
    <property type="entry name" value="ODC_N"/>
</dbReference>
<dbReference type="InterPro" id="IPR036291">
    <property type="entry name" value="NAD(P)-bd_dom_sf"/>
</dbReference>
<dbReference type="AlphaFoldDB" id="A0A9W9Y414"/>
<evidence type="ECO:0000313" key="3">
    <source>
        <dbReference type="EMBL" id="KAJ5514604.1"/>
    </source>
</evidence>
<dbReference type="Proteomes" id="UP001149954">
    <property type="component" value="Unassembled WGS sequence"/>
</dbReference>
<dbReference type="PANTHER" id="PTHR13812">
    <property type="entry name" value="KETIMINE REDUCTASE MU-CRYSTALLIN"/>
    <property type="match status" value="1"/>
</dbReference>
<protein>
    <submittedName>
        <fullName evidence="3">Uncharacterized protein</fullName>
    </submittedName>
</protein>
<dbReference type="SUPFAM" id="SSF51735">
    <property type="entry name" value="NAD(P)-binding Rossmann-fold domains"/>
    <property type="match status" value="1"/>
</dbReference>
<comment type="similarity">
    <text evidence="1">Belongs to the ornithine cyclodeaminase/mu-crystallin family.</text>
</comment>